<gene>
    <name evidence="1" type="ORF">Scep_022464</name>
</gene>
<protein>
    <submittedName>
        <fullName evidence="1">Uncharacterized protein</fullName>
    </submittedName>
</protein>
<reference evidence="1 2" key="1">
    <citation type="submission" date="2024-01" db="EMBL/GenBank/DDBJ databases">
        <title>Genome assemblies of Stephania.</title>
        <authorList>
            <person name="Yang L."/>
        </authorList>
    </citation>
    <scope>NUCLEOTIDE SEQUENCE [LARGE SCALE GENOMIC DNA]</scope>
    <source>
        <strain evidence="1">JXDWG</strain>
        <tissue evidence="1">Leaf</tissue>
    </source>
</reference>
<evidence type="ECO:0000313" key="2">
    <source>
        <dbReference type="Proteomes" id="UP001419268"/>
    </source>
</evidence>
<dbReference type="AlphaFoldDB" id="A0AAP0F805"/>
<evidence type="ECO:0000313" key="1">
    <source>
        <dbReference type="EMBL" id="KAK9105620.1"/>
    </source>
</evidence>
<keyword evidence="2" id="KW-1185">Reference proteome</keyword>
<accession>A0AAP0F805</accession>
<dbReference type="EMBL" id="JBBNAG010000009">
    <property type="protein sequence ID" value="KAK9105620.1"/>
    <property type="molecule type" value="Genomic_DNA"/>
</dbReference>
<sequence length="243" mass="27532">MPNDVAGEGGDSPTTIGVKVERVPQGVCPPTKKRLRVSIRRPHISTSVPQNGAVRRGNGPLDEGPIWDKRRWSHEHPILSIFCPNMGSEWKGEASPSWTFMRQMSRDTLPPSRGRTSHISAPVKMTMRLTLGMRGQDNFSEEETKRGDERDPRFESYFDLNGMDFTEPMSFAAVNLTLMRDLCPIEERENFIYDAITKLYVSIVSQLIGIETCLQAMKDLANMMLQVLARLKNMDEMVGWAEE</sequence>
<proteinExistence type="predicted"/>
<name>A0AAP0F805_9MAGN</name>
<dbReference type="Proteomes" id="UP001419268">
    <property type="component" value="Unassembled WGS sequence"/>
</dbReference>
<organism evidence="1 2">
    <name type="scientific">Stephania cephalantha</name>
    <dbReference type="NCBI Taxonomy" id="152367"/>
    <lineage>
        <taxon>Eukaryota</taxon>
        <taxon>Viridiplantae</taxon>
        <taxon>Streptophyta</taxon>
        <taxon>Embryophyta</taxon>
        <taxon>Tracheophyta</taxon>
        <taxon>Spermatophyta</taxon>
        <taxon>Magnoliopsida</taxon>
        <taxon>Ranunculales</taxon>
        <taxon>Menispermaceae</taxon>
        <taxon>Menispermoideae</taxon>
        <taxon>Cissampelideae</taxon>
        <taxon>Stephania</taxon>
    </lineage>
</organism>
<comment type="caution">
    <text evidence="1">The sequence shown here is derived from an EMBL/GenBank/DDBJ whole genome shotgun (WGS) entry which is preliminary data.</text>
</comment>